<dbReference type="Proteomes" id="UP000494206">
    <property type="component" value="Unassembled WGS sequence"/>
</dbReference>
<dbReference type="SUPFAM" id="SSF161111">
    <property type="entry name" value="Cation efflux protein transmembrane domain-like"/>
    <property type="match status" value="1"/>
</dbReference>
<sequence>MSDEKLPLIHKNTIKYYTNDKVSIFERRRRKKELKEYYNRLDQLNELYEKDRKVIEDVKKETTDEQAADRLIAKLSIAMNVALMFINLLAAYLSGSLSIVSAFVDSMMDVMSGVIIGICLNMIENTNSFNYPRGRARLELVGVILCSIIMGIANTALVMESVSVIISGNINPVMDFTTLSLLLGGSATKLILCIVCYRRGTSSSLVLAMDMRNDICTAMVAIVCATIGHRYWMYADPAGAILVCGVIATSWYRNALEHLPHLVGRRAAAENLSRILKIVIEHDDRIKKIDHVLVYHTGLEALVELHIVMDEQMMLKEAHDIAQSLEKTLMKLDFVERVFVHCDYECDWDGSD</sequence>
<evidence type="ECO:0000259" key="10">
    <source>
        <dbReference type="Pfam" id="PF16916"/>
    </source>
</evidence>
<evidence type="ECO:0000256" key="8">
    <source>
        <dbReference type="SAM" id="Phobius"/>
    </source>
</evidence>
<accession>A0A8S1ER99</accession>
<dbReference type="InterPro" id="IPR027470">
    <property type="entry name" value="Cation_efflux_CTD"/>
</dbReference>
<evidence type="ECO:0000256" key="4">
    <source>
        <dbReference type="ARBA" id="ARBA00022692"/>
    </source>
</evidence>
<feature type="transmembrane region" description="Helical" evidence="8">
    <location>
        <begin position="215"/>
        <end position="232"/>
    </location>
</feature>
<dbReference type="SUPFAM" id="SSF160240">
    <property type="entry name" value="Cation efflux protein cytoplasmic domain-like"/>
    <property type="match status" value="1"/>
</dbReference>
<evidence type="ECO:0000256" key="7">
    <source>
        <dbReference type="SAM" id="Coils"/>
    </source>
</evidence>
<dbReference type="FunFam" id="1.20.1510.10:FF:000005">
    <property type="entry name" value="Putative Cation diffusion facilitator 1"/>
    <property type="match status" value="1"/>
</dbReference>
<comment type="similarity">
    <text evidence="2">Belongs to the cation diffusion facilitator (CDF) transporter (TC 2.A.4) family. SLC30A subfamily.</text>
</comment>
<gene>
    <name evidence="11" type="ORF">CBOVIS_LOCUS8266</name>
</gene>
<keyword evidence="3" id="KW-0813">Transport</keyword>
<dbReference type="InterPro" id="IPR050291">
    <property type="entry name" value="CDF_Transporter"/>
</dbReference>
<dbReference type="GO" id="GO:0008324">
    <property type="term" value="F:monoatomic cation transmembrane transporter activity"/>
    <property type="evidence" value="ECO:0007669"/>
    <property type="project" value="InterPro"/>
</dbReference>
<dbReference type="Gene3D" id="3.30.70.1350">
    <property type="entry name" value="Cation efflux protein, cytoplasmic domain"/>
    <property type="match status" value="1"/>
</dbReference>
<feature type="transmembrane region" description="Helical" evidence="8">
    <location>
        <begin position="140"/>
        <end position="166"/>
    </location>
</feature>
<evidence type="ECO:0000256" key="2">
    <source>
        <dbReference type="ARBA" id="ARBA00008873"/>
    </source>
</evidence>
<dbReference type="InterPro" id="IPR002524">
    <property type="entry name" value="Cation_efflux"/>
</dbReference>
<evidence type="ECO:0000259" key="9">
    <source>
        <dbReference type="Pfam" id="PF01545"/>
    </source>
</evidence>
<feature type="transmembrane region" description="Helical" evidence="8">
    <location>
        <begin position="99"/>
        <end position="120"/>
    </location>
</feature>
<organism evidence="11 12">
    <name type="scientific">Caenorhabditis bovis</name>
    <dbReference type="NCBI Taxonomy" id="2654633"/>
    <lineage>
        <taxon>Eukaryota</taxon>
        <taxon>Metazoa</taxon>
        <taxon>Ecdysozoa</taxon>
        <taxon>Nematoda</taxon>
        <taxon>Chromadorea</taxon>
        <taxon>Rhabditida</taxon>
        <taxon>Rhabditina</taxon>
        <taxon>Rhabditomorpha</taxon>
        <taxon>Rhabditoidea</taxon>
        <taxon>Rhabditidae</taxon>
        <taxon>Peloderinae</taxon>
        <taxon>Caenorhabditis</taxon>
    </lineage>
</organism>
<evidence type="ECO:0000313" key="11">
    <source>
        <dbReference type="EMBL" id="CAB3406155.1"/>
    </source>
</evidence>
<feature type="transmembrane region" description="Helical" evidence="8">
    <location>
        <begin position="71"/>
        <end position="93"/>
    </location>
</feature>
<evidence type="ECO:0000256" key="6">
    <source>
        <dbReference type="ARBA" id="ARBA00023136"/>
    </source>
</evidence>
<dbReference type="PANTHER" id="PTHR43840:SF17">
    <property type="entry name" value="CATION EFFLUX PROTEIN CYTOPLASMIC DOMAIN-CONTAINING PROTEIN"/>
    <property type="match status" value="1"/>
</dbReference>
<dbReference type="Gene3D" id="1.20.1510.10">
    <property type="entry name" value="Cation efflux protein transmembrane domain"/>
    <property type="match status" value="1"/>
</dbReference>
<keyword evidence="4 8" id="KW-0812">Transmembrane</keyword>
<comment type="subcellular location">
    <subcellularLocation>
        <location evidence="1">Membrane</location>
        <topology evidence="1">Multi-pass membrane protein</topology>
    </subcellularLocation>
</comment>
<dbReference type="Pfam" id="PF01545">
    <property type="entry name" value="Cation_efflux"/>
    <property type="match status" value="1"/>
</dbReference>
<reference evidence="11 12" key="1">
    <citation type="submission" date="2020-04" db="EMBL/GenBank/DDBJ databases">
        <authorList>
            <person name="Laetsch R D."/>
            <person name="Stevens L."/>
            <person name="Kumar S."/>
            <person name="Blaxter L. M."/>
        </authorList>
    </citation>
    <scope>NUCLEOTIDE SEQUENCE [LARGE SCALE GENOMIC DNA]</scope>
</reference>
<dbReference type="NCBIfam" id="TIGR01297">
    <property type="entry name" value="CDF"/>
    <property type="match status" value="1"/>
</dbReference>
<dbReference type="PANTHER" id="PTHR43840">
    <property type="entry name" value="MITOCHONDRIAL METAL TRANSPORTER 1-RELATED"/>
    <property type="match status" value="1"/>
</dbReference>
<dbReference type="InterPro" id="IPR058533">
    <property type="entry name" value="Cation_efflux_TM"/>
</dbReference>
<dbReference type="GO" id="GO:0016020">
    <property type="term" value="C:membrane"/>
    <property type="evidence" value="ECO:0007669"/>
    <property type="project" value="UniProtKB-SubCell"/>
</dbReference>
<evidence type="ECO:0000313" key="12">
    <source>
        <dbReference type="Proteomes" id="UP000494206"/>
    </source>
</evidence>
<comment type="caution">
    <text evidence="11">The sequence shown here is derived from an EMBL/GenBank/DDBJ whole genome shotgun (WGS) entry which is preliminary data.</text>
</comment>
<protein>
    <recommendedName>
        <fullName evidence="13">Cation efflux protein cytoplasmic domain-containing protein</fullName>
    </recommendedName>
</protein>
<feature type="domain" description="Cation efflux protein transmembrane" evidence="9">
    <location>
        <begin position="74"/>
        <end position="262"/>
    </location>
</feature>
<dbReference type="EMBL" id="CADEPM010000005">
    <property type="protein sequence ID" value="CAB3406155.1"/>
    <property type="molecule type" value="Genomic_DNA"/>
</dbReference>
<dbReference type="AlphaFoldDB" id="A0A8S1ER99"/>
<feature type="domain" description="Cation efflux protein cytoplasmic" evidence="10">
    <location>
        <begin position="270"/>
        <end position="343"/>
    </location>
</feature>
<keyword evidence="5 8" id="KW-1133">Transmembrane helix</keyword>
<keyword evidence="12" id="KW-1185">Reference proteome</keyword>
<name>A0A8S1ER99_9PELO</name>
<dbReference type="OrthoDB" id="78296at2759"/>
<dbReference type="InterPro" id="IPR036837">
    <property type="entry name" value="Cation_efflux_CTD_sf"/>
</dbReference>
<feature type="transmembrane region" description="Helical" evidence="8">
    <location>
        <begin position="178"/>
        <end position="195"/>
    </location>
</feature>
<keyword evidence="6 8" id="KW-0472">Membrane</keyword>
<evidence type="ECO:0000256" key="5">
    <source>
        <dbReference type="ARBA" id="ARBA00022989"/>
    </source>
</evidence>
<evidence type="ECO:0008006" key="13">
    <source>
        <dbReference type="Google" id="ProtNLM"/>
    </source>
</evidence>
<proteinExistence type="inferred from homology"/>
<dbReference type="Pfam" id="PF16916">
    <property type="entry name" value="ZT_dimer"/>
    <property type="match status" value="1"/>
</dbReference>
<evidence type="ECO:0000256" key="3">
    <source>
        <dbReference type="ARBA" id="ARBA00022448"/>
    </source>
</evidence>
<dbReference type="InterPro" id="IPR027469">
    <property type="entry name" value="Cation_efflux_TMD_sf"/>
</dbReference>
<evidence type="ECO:0000256" key="1">
    <source>
        <dbReference type="ARBA" id="ARBA00004141"/>
    </source>
</evidence>
<feature type="coiled-coil region" evidence="7">
    <location>
        <begin position="27"/>
        <end position="61"/>
    </location>
</feature>
<keyword evidence="7" id="KW-0175">Coiled coil</keyword>